<comment type="caution">
    <text evidence="9">The sequence shown here is derived from an EMBL/GenBank/DDBJ whole genome shotgun (WGS) entry which is preliminary data.</text>
</comment>
<dbReference type="InterPro" id="IPR014729">
    <property type="entry name" value="Rossmann-like_a/b/a_fold"/>
</dbReference>
<feature type="binding site" evidence="8">
    <location>
        <position position="61"/>
    </location>
    <ligand>
        <name>beta-alanine</name>
        <dbReference type="ChEBI" id="CHEBI:57966"/>
    </ligand>
</feature>
<evidence type="ECO:0000256" key="7">
    <source>
        <dbReference type="ARBA" id="ARBA00048258"/>
    </source>
</evidence>
<protein>
    <recommendedName>
        <fullName evidence="8">Pantothenate synthetase</fullName>
        <shortName evidence="8">PS</shortName>
        <ecNumber evidence="8">6.3.2.1</ecNumber>
    </recommendedName>
    <alternativeName>
        <fullName evidence="8">Pantoate--beta-alanine ligase</fullName>
    </alternativeName>
    <alternativeName>
        <fullName evidence="8">Pantoate-activating enzyme</fullName>
    </alternativeName>
</protein>
<name>A0A2M7TVQ4_9BACT</name>
<dbReference type="EC" id="6.3.2.1" evidence="8"/>
<evidence type="ECO:0000256" key="1">
    <source>
        <dbReference type="ARBA" id="ARBA00004990"/>
    </source>
</evidence>
<dbReference type="CDD" id="cd00560">
    <property type="entry name" value="PanC"/>
    <property type="match status" value="1"/>
</dbReference>
<feature type="binding site" evidence="8">
    <location>
        <position position="61"/>
    </location>
    <ligand>
        <name>(R)-pantoate</name>
        <dbReference type="ChEBI" id="CHEBI:15980"/>
    </ligand>
</feature>
<dbReference type="GO" id="GO:0005524">
    <property type="term" value="F:ATP binding"/>
    <property type="evidence" value="ECO:0007669"/>
    <property type="project" value="UniProtKB-KW"/>
</dbReference>
<comment type="similarity">
    <text evidence="2 8">Belongs to the pantothenate synthetase family.</text>
</comment>
<dbReference type="GO" id="GO:0015940">
    <property type="term" value="P:pantothenate biosynthetic process"/>
    <property type="evidence" value="ECO:0007669"/>
    <property type="project" value="UniProtKB-UniRule"/>
</dbReference>
<comment type="subcellular location">
    <subcellularLocation>
        <location evidence="8">Cytoplasm</location>
    </subcellularLocation>
</comment>
<comment type="subunit">
    <text evidence="8">Homodimer.</text>
</comment>
<feature type="binding site" evidence="8">
    <location>
        <position position="175"/>
    </location>
    <ligand>
        <name>ATP</name>
        <dbReference type="ChEBI" id="CHEBI:30616"/>
    </ligand>
</feature>
<evidence type="ECO:0000256" key="8">
    <source>
        <dbReference type="HAMAP-Rule" id="MF_00158"/>
    </source>
</evidence>
<comment type="miscellaneous">
    <text evidence="8">The reaction proceeds by a bi uni uni bi ping pong mechanism.</text>
</comment>
<comment type="pathway">
    <text evidence="1 8">Cofactor biosynthesis; (R)-pantothenate biosynthesis; (R)-pantothenate from (R)-pantoate and beta-alanine: step 1/1.</text>
</comment>
<feature type="binding site" evidence="8">
    <location>
        <position position="152"/>
    </location>
    <ligand>
        <name>(R)-pantoate</name>
        <dbReference type="ChEBI" id="CHEBI:15980"/>
    </ligand>
</feature>
<sequence length="280" mass="31895">MKVIKKVISISKIANNIRLKKNTIGFIPTMGALHEGHLFLIQKAREENDIVIVSIFVNPKQFTNAHDLEKYPHNIERDRLLIESYADYLFVPSEQEMYPSDFHTSITVGDHAHDLEGKFRPGHFEGMATVVHKFLTICVPTRAYFGLKDYQQFMVVSQMVEDLNINVKIIGVPTVRDESGLAMSSRNVQLSDEDRKVAAQIHKALLDTKNKIISGERNSHIIEKYCMDLLLQIPNSKIEYVAVRTLPLKRTQIIQSDIVLLVALSIGNVRLIDNIIVYND</sequence>
<dbReference type="Gene3D" id="3.40.50.620">
    <property type="entry name" value="HUPs"/>
    <property type="match status" value="1"/>
</dbReference>
<organism evidence="9 10">
    <name type="scientific">Candidatus Roizmanbacteria bacterium CG_4_10_14_0_2_um_filter_39_13</name>
    <dbReference type="NCBI Taxonomy" id="1974825"/>
    <lineage>
        <taxon>Bacteria</taxon>
        <taxon>Candidatus Roizmaniibacteriota</taxon>
    </lineage>
</organism>
<dbReference type="InterPro" id="IPR004821">
    <property type="entry name" value="Cyt_trans-like"/>
</dbReference>
<comment type="catalytic activity">
    <reaction evidence="7 8">
        <text>(R)-pantoate + beta-alanine + ATP = (R)-pantothenate + AMP + diphosphate + H(+)</text>
        <dbReference type="Rhea" id="RHEA:10912"/>
        <dbReference type="ChEBI" id="CHEBI:15378"/>
        <dbReference type="ChEBI" id="CHEBI:15980"/>
        <dbReference type="ChEBI" id="CHEBI:29032"/>
        <dbReference type="ChEBI" id="CHEBI:30616"/>
        <dbReference type="ChEBI" id="CHEBI:33019"/>
        <dbReference type="ChEBI" id="CHEBI:57966"/>
        <dbReference type="ChEBI" id="CHEBI:456215"/>
        <dbReference type="EC" id="6.3.2.1"/>
    </reaction>
</comment>
<dbReference type="InterPro" id="IPR003721">
    <property type="entry name" value="Pantoate_ligase"/>
</dbReference>
<feature type="binding site" evidence="8">
    <location>
        <begin position="30"/>
        <end position="37"/>
    </location>
    <ligand>
        <name>ATP</name>
        <dbReference type="ChEBI" id="CHEBI:30616"/>
    </ligand>
</feature>
<comment type="function">
    <text evidence="8">Catalyzes the condensation of pantoate with beta-alanine in an ATP-dependent reaction via a pantoyl-adenylate intermediate.</text>
</comment>
<dbReference type="InterPro" id="IPR042176">
    <property type="entry name" value="Pantoate_ligase_C"/>
</dbReference>
<dbReference type="PANTHER" id="PTHR21299">
    <property type="entry name" value="CYTIDYLATE KINASE/PANTOATE-BETA-ALANINE LIGASE"/>
    <property type="match status" value="1"/>
</dbReference>
<keyword evidence="8" id="KW-0963">Cytoplasm</keyword>
<dbReference type="NCBIfam" id="TIGR00018">
    <property type="entry name" value="panC"/>
    <property type="match status" value="1"/>
</dbReference>
<proteinExistence type="inferred from homology"/>
<dbReference type="GO" id="GO:0005829">
    <property type="term" value="C:cytosol"/>
    <property type="evidence" value="ECO:0007669"/>
    <property type="project" value="TreeGrafter"/>
</dbReference>
<evidence type="ECO:0000256" key="6">
    <source>
        <dbReference type="ARBA" id="ARBA00022840"/>
    </source>
</evidence>
<feature type="binding site" evidence="8">
    <location>
        <begin position="146"/>
        <end position="149"/>
    </location>
    <ligand>
        <name>ATP</name>
        <dbReference type="ChEBI" id="CHEBI:30616"/>
    </ligand>
</feature>
<keyword evidence="5 8" id="KW-0547">Nucleotide-binding</keyword>
<dbReference type="Pfam" id="PF02569">
    <property type="entry name" value="Pantoate_ligase"/>
    <property type="match status" value="1"/>
</dbReference>
<dbReference type="UniPathway" id="UPA00028">
    <property type="reaction ID" value="UER00005"/>
</dbReference>
<reference evidence="10" key="1">
    <citation type="submission" date="2017-09" db="EMBL/GenBank/DDBJ databases">
        <title>Depth-based differentiation of microbial function through sediment-hosted aquifers and enrichment of novel symbionts in the deep terrestrial subsurface.</title>
        <authorList>
            <person name="Probst A.J."/>
            <person name="Ladd B."/>
            <person name="Jarett J.K."/>
            <person name="Geller-Mcgrath D.E."/>
            <person name="Sieber C.M.K."/>
            <person name="Emerson J.B."/>
            <person name="Anantharaman K."/>
            <person name="Thomas B.C."/>
            <person name="Malmstrom R."/>
            <person name="Stieglmeier M."/>
            <person name="Klingl A."/>
            <person name="Woyke T."/>
            <person name="Ryan C.M."/>
            <person name="Banfield J.F."/>
        </authorList>
    </citation>
    <scope>NUCLEOTIDE SEQUENCE [LARGE SCALE GENOMIC DNA]</scope>
</reference>
<evidence type="ECO:0000256" key="2">
    <source>
        <dbReference type="ARBA" id="ARBA00009256"/>
    </source>
</evidence>
<evidence type="ECO:0000256" key="3">
    <source>
        <dbReference type="ARBA" id="ARBA00022598"/>
    </source>
</evidence>
<evidence type="ECO:0000256" key="4">
    <source>
        <dbReference type="ARBA" id="ARBA00022655"/>
    </source>
</evidence>
<keyword evidence="3 8" id="KW-0436">Ligase</keyword>
<keyword evidence="4 8" id="KW-0566">Pantothenate biosynthesis</keyword>
<dbReference type="AlphaFoldDB" id="A0A2M7TVQ4"/>
<dbReference type="GO" id="GO:0004592">
    <property type="term" value="F:pantoate-beta-alanine ligase activity"/>
    <property type="evidence" value="ECO:0007669"/>
    <property type="project" value="UniProtKB-UniRule"/>
</dbReference>
<accession>A0A2M7TVQ4</accession>
<evidence type="ECO:0000313" key="10">
    <source>
        <dbReference type="Proteomes" id="UP000228503"/>
    </source>
</evidence>
<dbReference type="Gene3D" id="3.30.1300.10">
    <property type="entry name" value="Pantoate-beta-alanine ligase, C-terminal domain"/>
    <property type="match status" value="1"/>
</dbReference>
<dbReference type="EMBL" id="PFOB01000073">
    <property type="protein sequence ID" value="PIZ61865.1"/>
    <property type="molecule type" value="Genomic_DNA"/>
</dbReference>
<gene>
    <name evidence="8" type="primary">panC</name>
    <name evidence="9" type="ORF">COY16_05825</name>
</gene>
<feature type="active site" description="Proton donor" evidence="8">
    <location>
        <position position="37"/>
    </location>
</feature>
<dbReference type="PANTHER" id="PTHR21299:SF1">
    <property type="entry name" value="PANTOATE--BETA-ALANINE LIGASE"/>
    <property type="match status" value="1"/>
</dbReference>
<feature type="binding site" evidence="8">
    <location>
        <begin position="183"/>
        <end position="186"/>
    </location>
    <ligand>
        <name>ATP</name>
        <dbReference type="ChEBI" id="CHEBI:30616"/>
    </ligand>
</feature>
<dbReference type="NCBIfam" id="TIGR00125">
    <property type="entry name" value="cyt_tran_rel"/>
    <property type="match status" value="1"/>
</dbReference>
<dbReference type="HAMAP" id="MF_00158">
    <property type="entry name" value="PanC"/>
    <property type="match status" value="1"/>
</dbReference>
<dbReference type="SUPFAM" id="SSF52374">
    <property type="entry name" value="Nucleotidylyl transferase"/>
    <property type="match status" value="1"/>
</dbReference>
<evidence type="ECO:0000256" key="5">
    <source>
        <dbReference type="ARBA" id="ARBA00022741"/>
    </source>
</evidence>
<keyword evidence="6 8" id="KW-0067">ATP-binding</keyword>
<evidence type="ECO:0000313" key="9">
    <source>
        <dbReference type="EMBL" id="PIZ61865.1"/>
    </source>
</evidence>
<dbReference type="Proteomes" id="UP000228503">
    <property type="component" value="Unassembled WGS sequence"/>
</dbReference>